<name>A0AA36M612_CYLNA</name>
<dbReference type="AlphaFoldDB" id="A0AA36M612"/>
<protein>
    <submittedName>
        <fullName evidence="1">Uncharacterized protein</fullName>
    </submittedName>
</protein>
<gene>
    <name evidence="1" type="ORF">CYNAS_LOCUS12347</name>
</gene>
<evidence type="ECO:0000313" key="2">
    <source>
        <dbReference type="Proteomes" id="UP001176961"/>
    </source>
</evidence>
<reference evidence="1" key="1">
    <citation type="submission" date="2023-07" db="EMBL/GenBank/DDBJ databases">
        <authorList>
            <consortium name="CYATHOMIX"/>
        </authorList>
    </citation>
    <scope>NUCLEOTIDE SEQUENCE</scope>
    <source>
        <strain evidence="1">N/A</strain>
    </source>
</reference>
<comment type="caution">
    <text evidence="1">The sequence shown here is derived from an EMBL/GenBank/DDBJ whole genome shotgun (WGS) entry which is preliminary data.</text>
</comment>
<dbReference type="Proteomes" id="UP001176961">
    <property type="component" value="Unassembled WGS sequence"/>
</dbReference>
<proteinExistence type="predicted"/>
<organism evidence="1 2">
    <name type="scientific">Cylicocyclus nassatus</name>
    <name type="common">Nematode worm</name>
    <dbReference type="NCBI Taxonomy" id="53992"/>
    <lineage>
        <taxon>Eukaryota</taxon>
        <taxon>Metazoa</taxon>
        <taxon>Ecdysozoa</taxon>
        <taxon>Nematoda</taxon>
        <taxon>Chromadorea</taxon>
        <taxon>Rhabditida</taxon>
        <taxon>Rhabditina</taxon>
        <taxon>Rhabditomorpha</taxon>
        <taxon>Strongyloidea</taxon>
        <taxon>Strongylidae</taxon>
        <taxon>Cylicocyclus</taxon>
    </lineage>
</organism>
<evidence type="ECO:0000313" key="1">
    <source>
        <dbReference type="EMBL" id="CAJ0600364.1"/>
    </source>
</evidence>
<dbReference type="EMBL" id="CATQJL010000223">
    <property type="protein sequence ID" value="CAJ0600364.1"/>
    <property type="molecule type" value="Genomic_DNA"/>
</dbReference>
<sequence>MEPLQFTIGPEEVVIEMCPSTLYKMAKQAAENSPQETSKKLDVPLDESPVKVQATDPKMPSRCWRCKASRLRVVNIEGTGKRLLECANRNCLASIEYTDLPAGTIIEQEKSRKNYGWYLRDTAEMFYPSQKTLDIPPGAKFDYKPEVLLNKGKSVMIRCPGQKRLVLLE</sequence>
<keyword evidence="2" id="KW-1185">Reference proteome</keyword>
<accession>A0AA36M612</accession>